<proteinExistence type="predicted"/>
<dbReference type="InterPro" id="IPR023210">
    <property type="entry name" value="NADP_OxRdtase_dom"/>
</dbReference>
<dbReference type="PANTHER" id="PTHR43364">
    <property type="entry name" value="NADH-SPECIFIC METHYLGLYOXAL REDUCTASE-RELATED"/>
    <property type="match status" value="1"/>
</dbReference>
<dbReference type="Pfam" id="PF00248">
    <property type="entry name" value="Aldo_ket_red"/>
    <property type="match status" value="1"/>
</dbReference>
<dbReference type="OrthoDB" id="9768793at2"/>
<evidence type="ECO:0000259" key="1">
    <source>
        <dbReference type="Pfam" id="PF00248"/>
    </source>
</evidence>
<gene>
    <name evidence="2" type="ORF">D7I44_13940</name>
</gene>
<feature type="domain" description="NADP-dependent oxidoreductase" evidence="1">
    <location>
        <begin position="79"/>
        <end position="386"/>
    </location>
</feature>
<keyword evidence="3" id="KW-1185">Reference proteome</keyword>
<name>A0A387C1Y4_9MICO</name>
<organism evidence="2 3">
    <name type="scientific">Gryllotalpicola protaetiae</name>
    <dbReference type="NCBI Taxonomy" id="2419771"/>
    <lineage>
        <taxon>Bacteria</taxon>
        <taxon>Bacillati</taxon>
        <taxon>Actinomycetota</taxon>
        <taxon>Actinomycetes</taxon>
        <taxon>Micrococcales</taxon>
        <taxon>Microbacteriaceae</taxon>
        <taxon>Gryllotalpicola</taxon>
    </lineage>
</organism>
<dbReference type="GO" id="GO:0005829">
    <property type="term" value="C:cytosol"/>
    <property type="evidence" value="ECO:0007669"/>
    <property type="project" value="TreeGrafter"/>
</dbReference>
<dbReference type="Proteomes" id="UP000275069">
    <property type="component" value="Chromosome"/>
</dbReference>
<sequence length="390" mass="40918">MRRCGGIAITGEGGLVSDYSPVGAREHISQSGRGSLTGHDSADVEATIFAADDAAFTRPVPILAERRVGDTELSAFPFALGTGRLAAVDEVAAGRILHRFATRGGSLYDVGDEDGSGHSQELVASWLASSRPAKVLTMLTPSVARDGGRASGSNRLVRAVEAALKRLRLERIDLLVLDLGEAARLDLSVDQLLGAADELVVAGKVRHLGAVGATGDQLLEARVLAGNGLPRIAAVRLDWDITDKVASDAEMRMVAAAQQLALLPDATAASLALASPSLPPKVLSGWGRGARLSQAVNARVVKPEPERAIDVLAGRGREHRIGVALDRVSAELGIAPVTAQLAWLLAKRGVVAPIVQVTRPEQVDLLMDAGSVRLTRAEMLELDRAVETAR</sequence>
<evidence type="ECO:0000313" key="2">
    <source>
        <dbReference type="EMBL" id="AYG04521.1"/>
    </source>
</evidence>
<dbReference type="PANTHER" id="PTHR43364:SF6">
    <property type="entry name" value="OXIDOREDUCTASE-RELATED"/>
    <property type="match status" value="1"/>
</dbReference>
<protein>
    <submittedName>
        <fullName evidence="2">Aldo/keto reductase</fullName>
    </submittedName>
</protein>
<dbReference type="InterPro" id="IPR050523">
    <property type="entry name" value="AKR_Detox_Biosynth"/>
</dbReference>
<dbReference type="EMBL" id="CP032624">
    <property type="protein sequence ID" value="AYG04521.1"/>
    <property type="molecule type" value="Genomic_DNA"/>
</dbReference>
<accession>A0A387C1Y4</accession>
<dbReference type="InterPro" id="IPR036812">
    <property type="entry name" value="NAD(P)_OxRdtase_dom_sf"/>
</dbReference>
<dbReference type="KEGG" id="gry:D7I44_13940"/>
<evidence type="ECO:0000313" key="3">
    <source>
        <dbReference type="Proteomes" id="UP000275069"/>
    </source>
</evidence>
<dbReference type="SUPFAM" id="SSF51430">
    <property type="entry name" value="NAD(P)-linked oxidoreductase"/>
    <property type="match status" value="1"/>
</dbReference>
<dbReference type="AlphaFoldDB" id="A0A387C1Y4"/>
<dbReference type="Gene3D" id="3.20.20.100">
    <property type="entry name" value="NADP-dependent oxidoreductase domain"/>
    <property type="match status" value="1"/>
</dbReference>
<reference evidence="2 3" key="1">
    <citation type="submission" date="2018-09" db="EMBL/GenBank/DDBJ databases">
        <title>Genome sequencing of strain 2DFW10M-5.</title>
        <authorList>
            <person name="Heo J."/>
            <person name="Kim S.-J."/>
            <person name="Kwon S.-W."/>
        </authorList>
    </citation>
    <scope>NUCLEOTIDE SEQUENCE [LARGE SCALE GENOMIC DNA]</scope>
    <source>
        <strain evidence="2 3">2DFW10M-5</strain>
    </source>
</reference>